<accession>A0A0F9GZV3</accession>
<proteinExistence type="predicted"/>
<comment type="caution">
    <text evidence="1">The sequence shown here is derived from an EMBL/GenBank/DDBJ whole genome shotgun (WGS) entry which is preliminary data.</text>
</comment>
<name>A0A0F9GZV3_9ZZZZ</name>
<protein>
    <submittedName>
        <fullName evidence="1">Uncharacterized protein</fullName>
    </submittedName>
</protein>
<reference evidence="1" key="1">
    <citation type="journal article" date="2015" name="Nature">
        <title>Complex archaea that bridge the gap between prokaryotes and eukaryotes.</title>
        <authorList>
            <person name="Spang A."/>
            <person name="Saw J.H."/>
            <person name="Jorgensen S.L."/>
            <person name="Zaremba-Niedzwiedzka K."/>
            <person name="Martijn J."/>
            <person name="Lind A.E."/>
            <person name="van Eijk R."/>
            <person name="Schleper C."/>
            <person name="Guy L."/>
            <person name="Ettema T.J."/>
        </authorList>
    </citation>
    <scope>NUCLEOTIDE SEQUENCE</scope>
</reference>
<dbReference type="EMBL" id="LAZR01016478">
    <property type="protein sequence ID" value="KKM04320.1"/>
    <property type="molecule type" value="Genomic_DNA"/>
</dbReference>
<gene>
    <name evidence="1" type="ORF">LCGC14_1765420</name>
</gene>
<dbReference type="AlphaFoldDB" id="A0A0F9GZV3"/>
<evidence type="ECO:0000313" key="1">
    <source>
        <dbReference type="EMBL" id="KKM04320.1"/>
    </source>
</evidence>
<organism evidence="1">
    <name type="scientific">marine sediment metagenome</name>
    <dbReference type="NCBI Taxonomy" id="412755"/>
    <lineage>
        <taxon>unclassified sequences</taxon>
        <taxon>metagenomes</taxon>
        <taxon>ecological metagenomes</taxon>
    </lineage>
</organism>
<sequence>MDLANFREDLVCALGRPEEWQEKDNYLIHVATGTRVYPGGGTFGALASSEWICTVPVKKIDHCRREIHKRINDAANRCRQGKIKKFLDSFPGFRS</sequence>